<dbReference type="SUPFAM" id="SSF56672">
    <property type="entry name" value="DNA/RNA polymerases"/>
    <property type="match status" value="1"/>
</dbReference>
<gene>
    <name evidence="2" type="ORF">EZS28_038556</name>
</gene>
<name>A0A5J4U6F7_9EUKA</name>
<protein>
    <recommendedName>
        <fullName evidence="1">Reverse transcriptase domain-containing protein</fullName>
    </recommendedName>
</protein>
<dbReference type="PANTHER" id="PTHR33050:SF7">
    <property type="entry name" value="RIBONUCLEASE H"/>
    <property type="match status" value="1"/>
</dbReference>
<organism evidence="2 3">
    <name type="scientific">Streblomastix strix</name>
    <dbReference type="NCBI Taxonomy" id="222440"/>
    <lineage>
        <taxon>Eukaryota</taxon>
        <taxon>Metamonada</taxon>
        <taxon>Preaxostyla</taxon>
        <taxon>Oxymonadida</taxon>
        <taxon>Streblomastigidae</taxon>
        <taxon>Streblomastix</taxon>
    </lineage>
</organism>
<dbReference type="Pfam" id="PF00078">
    <property type="entry name" value="RVT_1"/>
    <property type="match status" value="1"/>
</dbReference>
<evidence type="ECO:0000313" key="3">
    <source>
        <dbReference type="Proteomes" id="UP000324800"/>
    </source>
</evidence>
<dbReference type="InterPro" id="IPR043502">
    <property type="entry name" value="DNA/RNA_pol_sf"/>
</dbReference>
<dbReference type="AlphaFoldDB" id="A0A5J4U6F7"/>
<sequence>MTSNSNDLEGVSVPNRLIANLEKWNLIGGQIYILLGLQPNLTSIEDLNQLESIQRYWEFRAPGSQMIEYVNQLKKEIKDGGKVWKILDCRQVNKITNLMKFKMEGTEFIEQLLAPHDYATTFDLENAFHHAKVSNSLLLYFGFTFLVKTLTYRRLPFGYKNSPFIFNKTLLIALKEIRK</sequence>
<dbReference type="InterPro" id="IPR052055">
    <property type="entry name" value="Hepadnavirus_pol/RT"/>
</dbReference>
<evidence type="ECO:0000313" key="2">
    <source>
        <dbReference type="EMBL" id="KAA6365918.1"/>
    </source>
</evidence>
<accession>A0A5J4U6F7</accession>
<dbReference type="Proteomes" id="UP000324800">
    <property type="component" value="Unassembled WGS sequence"/>
</dbReference>
<comment type="caution">
    <text evidence="2">The sequence shown here is derived from an EMBL/GenBank/DDBJ whole genome shotgun (WGS) entry which is preliminary data.</text>
</comment>
<dbReference type="PANTHER" id="PTHR33050">
    <property type="entry name" value="REVERSE TRANSCRIPTASE DOMAIN-CONTAINING PROTEIN"/>
    <property type="match status" value="1"/>
</dbReference>
<dbReference type="EMBL" id="SNRW01019933">
    <property type="protein sequence ID" value="KAA6365918.1"/>
    <property type="molecule type" value="Genomic_DNA"/>
</dbReference>
<feature type="domain" description="Reverse transcriptase" evidence="1">
    <location>
        <begin position="81"/>
        <end position="179"/>
    </location>
</feature>
<evidence type="ECO:0000259" key="1">
    <source>
        <dbReference type="Pfam" id="PF00078"/>
    </source>
</evidence>
<proteinExistence type="predicted"/>
<dbReference type="OrthoDB" id="420169at2759"/>
<dbReference type="InterPro" id="IPR000477">
    <property type="entry name" value="RT_dom"/>
</dbReference>
<reference evidence="2 3" key="1">
    <citation type="submission" date="2019-03" db="EMBL/GenBank/DDBJ databases">
        <title>Single cell metagenomics reveals metabolic interactions within the superorganism composed of flagellate Streblomastix strix and complex community of Bacteroidetes bacteria on its surface.</title>
        <authorList>
            <person name="Treitli S.C."/>
            <person name="Kolisko M."/>
            <person name="Husnik F."/>
            <person name="Keeling P."/>
            <person name="Hampl V."/>
        </authorList>
    </citation>
    <scope>NUCLEOTIDE SEQUENCE [LARGE SCALE GENOMIC DNA]</scope>
    <source>
        <strain evidence="2">ST1C</strain>
    </source>
</reference>
<dbReference type="Gene3D" id="3.10.10.10">
    <property type="entry name" value="HIV Type 1 Reverse Transcriptase, subunit A, domain 1"/>
    <property type="match status" value="1"/>
</dbReference>